<dbReference type="AlphaFoldDB" id="F6CTB8"/>
<evidence type="ECO:0000259" key="6">
    <source>
        <dbReference type="PROSITE" id="PS50931"/>
    </source>
</evidence>
<dbReference type="eggNOG" id="COG0583">
    <property type="taxonomic scope" value="Bacteria"/>
</dbReference>
<keyword evidence="8" id="KW-1185">Reference proteome</keyword>
<dbReference type="Proteomes" id="UP000009230">
    <property type="component" value="Chromosome"/>
</dbReference>
<dbReference type="EMBL" id="CP002771">
    <property type="protein sequence ID" value="AEF56284.1"/>
    <property type="molecule type" value="Genomic_DNA"/>
</dbReference>
<dbReference type="PROSITE" id="PS50931">
    <property type="entry name" value="HTH_LYSR"/>
    <property type="match status" value="1"/>
</dbReference>
<dbReference type="Gene3D" id="1.10.10.10">
    <property type="entry name" value="Winged helix-like DNA-binding domain superfamily/Winged helix DNA-binding domain"/>
    <property type="match status" value="1"/>
</dbReference>
<dbReference type="HOGENOM" id="CLU_039613_6_0_6"/>
<dbReference type="PRINTS" id="PR00039">
    <property type="entry name" value="HTHLYSR"/>
</dbReference>
<dbReference type="FunFam" id="1.10.10.10:FF:000001">
    <property type="entry name" value="LysR family transcriptional regulator"/>
    <property type="match status" value="1"/>
</dbReference>
<dbReference type="STRING" id="491952.Mar181_3263"/>
<feature type="domain" description="HTH lysR-type" evidence="6">
    <location>
        <begin position="1"/>
        <end position="59"/>
    </location>
</feature>
<dbReference type="PANTHER" id="PTHR30537">
    <property type="entry name" value="HTH-TYPE TRANSCRIPTIONAL REGULATOR"/>
    <property type="match status" value="1"/>
</dbReference>
<dbReference type="RefSeq" id="WP_013797754.1">
    <property type="nucleotide sequence ID" value="NC_015559.1"/>
</dbReference>
<comment type="similarity">
    <text evidence="1">Belongs to the LysR transcriptional regulatory family.</text>
</comment>
<dbReference type="GO" id="GO:0003677">
    <property type="term" value="F:DNA binding"/>
    <property type="evidence" value="ECO:0007669"/>
    <property type="project" value="UniProtKB-KW"/>
</dbReference>
<evidence type="ECO:0000313" key="7">
    <source>
        <dbReference type="EMBL" id="AEF56284.1"/>
    </source>
</evidence>
<dbReference type="InterPro" id="IPR036388">
    <property type="entry name" value="WH-like_DNA-bd_sf"/>
</dbReference>
<keyword evidence="3" id="KW-0238">DNA-binding</keyword>
<dbReference type="InterPro" id="IPR005119">
    <property type="entry name" value="LysR_subst-bd"/>
</dbReference>
<evidence type="ECO:0000256" key="5">
    <source>
        <dbReference type="SAM" id="Phobius"/>
    </source>
</evidence>
<organism evidence="7 8">
    <name type="scientific">Marinomonas posidonica (strain CECT 7376 / NCIMB 14433 / IVIA-Po-181)</name>
    <dbReference type="NCBI Taxonomy" id="491952"/>
    <lineage>
        <taxon>Bacteria</taxon>
        <taxon>Pseudomonadati</taxon>
        <taxon>Pseudomonadota</taxon>
        <taxon>Gammaproteobacteria</taxon>
        <taxon>Oceanospirillales</taxon>
        <taxon>Oceanospirillaceae</taxon>
        <taxon>Marinomonas</taxon>
    </lineage>
</organism>
<keyword evidence="2" id="KW-0805">Transcription regulation</keyword>
<dbReference type="Gene3D" id="3.40.190.290">
    <property type="match status" value="1"/>
</dbReference>
<keyword evidence="4" id="KW-0804">Transcription</keyword>
<gene>
    <name evidence="7" type="ordered locus">Mar181_3263</name>
</gene>
<dbReference type="Pfam" id="PF03466">
    <property type="entry name" value="LysR_substrate"/>
    <property type="match status" value="1"/>
</dbReference>
<name>F6CTB8_MARPP</name>
<dbReference type="InterPro" id="IPR036390">
    <property type="entry name" value="WH_DNA-bd_sf"/>
</dbReference>
<dbReference type="InterPro" id="IPR058163">
    <property type="entry name" value="LysR-type_TF_proteobact-type"/>
</dbReference>
<evidence type="ECO:0000256" key="1">
    <source>
        <dbReference type="ARBA" id="ARBA00009437"/>
    </source>
</evidence>
<proteinExistence type="inferred from homology"/>
<dbReference type="KEGG" id="mpc:Mar181_3263"/>
<dbReference type="SUPFAM" id="SSF46785">
    <property type="entry name" value="Winged helix' DNA-binding domain"/>
    <property type="match status" value="1"/>
</dbReference>
<dbReference type="InterPro" id="IPR000847">
    <property type="entry name" value="LysR_HTH_N"/>
</dbReference>
<dbReference type="GO" id="GO:0003700">
    <property type="term" value="F:DNA-binding transcription factor activity"/>
    <property type="evidence" value="ECO:0007669"/>
    <property type="project" value="InterPro"/>
</dbReference>
<protein>
    <submittedName>
        <fullName evidence="7">Transcriptional regulator, LysR family</fullName>
    </submittedName>
</protein>
<evidence type="ECO:0000256" key="2">
    <source>
        <dbReference type="ARBA" id="ARBA00023015"/>
    </source>
</evidence>
<dbReference type="PANTHER" id="PTHR30537:SF5">
    <property type="entry name" value="HTH-TYPE TRANSCRIPTIONAL ACTIVATOR TTDR-RELATED"/>
    <property type="match status" value="1"/>
</dbReference>
<reference evidence="7 8" key="1">
    <citation type="journal article" date="2012" name="Stand. Genomic Sci.">
        <title>Complete genome sequence of Marinomonas posidonica type strain (IVIA-Po-181(T)).</title>
        <authorList>
            <person name="Lucas-Elio P."/>
            <person name="Goodwin L."/>
            <person name="Woyke T."/>
            <person name="Pitluck S."/>
            <person name="Nolan M."/>
            <person name="Kyrpides N.C."/>
            <person name="Detter J.C."/>
            <person name="Copeland A."/>
            <person name="Lu M."/>
            <person name="Bruce D."/>
            <person name="Detter C."/>
            <person name="Tapia R."/>
            <person name="Han S."/>
            <person name="Land M.L."/>
            <person name="Ivanova N."/>
            <person name="Mikhailova N."/>
            <person name="Johnston A.W."/>
            <person name="Sanchez-Amat A."/>
        </authorList>
    </citation>
    <scope>NUCLEOTIDE SEQUENCE [LARGE SCALE GENOMIC DNA]</scope>
    <source>
        <strain evidence="8">CECT 7376 / NCIMB 14433 / IVIA-Po-181</strain>
    </source>
</reference>
<keyword evidence="5" id="KW-0472">Membrane</keyword>
<evidence type="ECO:0000256" key="3">
    <source>
        <dbReference type="ARBA" id="ARBA00023125"/>
    </source>
</evidence>
<dbReference type="SUPFAM" id="SSF53850">
    <property type="entry name" value="Periplasmic binding protein-like II"/>
    <property type="match status" value="1"/>
</dbReference>
<evidence type="ECO:0000256" key="4">
    <source>
        <dbReference type="ARBA" id="ARBA00023163"/>
    </source>
</evidence>
<sequence>MRNLNNLVTFIQVAKYESVTKAATRLHLTQQAVSHQMKKLEEELGILLFKRAHRKIYLTPEGRELFVTAGKYLSALEEEMIKVKQDSGSLFGSLSIGCTMELATLILAPVIVAFRQQHPQVKIELELQDDAMTVNNIVQGKTDLGMVVFSSDTQLLDIQPCRTEAFVTVANREFVEAHEEITDFKQIVDLDIIDYQMDCPSMKTWLGKNDKKLVKLLEVKTASMSANDDRLIKEFVMAGLGIANVPRILVEEELANGEVVEILPNAKSISAGIDLVTMKDRVLPAHVVAFIEHLKASV</sequence>
<feature type="transmembrane region" description="Helical" evidence="5">
    <location>
        <begin position="90"/>
        <end position="114"/>
    </location>
</feature>
<evidence type="ECO:0000313" key="8">
    <source>
        <dbReference type="Proteomes" id="UP000009230"/>
    </source>
</evidence>
<dbReference type="Pfam" id="PF00126">
    <property type="entry name" value="HTH_1"/>
    <property type="match status" value="1"/>
</dbReference>
<keyword evidence="5" id="KW-0812">Transmembrane</keyword>
<keyword evidence="5" id="KW-1133">Transmembrane helix</keyword>
<dbReference type="OrthoDB" id="8524600at2"/>
<accession>F6CTB8</accession>